<keyword evidence="1" id="KW-0649">Protein kinase inhibitor</keyword>
<evidence type="ECO:0000256" key="1">
    <source>
        <dbReference type="ARBA" id="ARBA00023013"/>
    </source>
</evidence>
<evidence type="ECO:0000313" key="4">
    <source>
        <dbReference type="EMBL" id="KAK4783446.1"/>
    </source>
</evidence>
<feature type="compositionally biased region" description="Basic and acidic residues" evidence="3">
    <location>
        <begin position="44"/>
        <end position="55"/>
    </location>
</feature>
<dbReference type="EMBL" id="JAXQNO010000015">
    <property type="protein sequence ID" value="KAK4783446.1"/>
    <property type="molecule type" value="Genomic_DNA"/>
</dbReference>
<sequence length="131" mass="14670">MTTDLHRLGEMPKLRLHAVDSHPSLELSVCASSTSPGRNSDGVSPDHHREDEEMMCRTPTSEGNIIPAILTCPPAPKKPRIAPSCKRKLSELDFFEILNRTEIDELFRPVSARIDSEESPKRKRVSKRIAA</sequence>
<keyword evidence="2" id="KW-0131">Cell cycle</keyword>
<evidence type="ECO:0008006" key="6">
    <source>
        <dbReference type="Google" id="ProtNLM"/>
    </source>
</evidence>
<feature type="region of interest" description="Disordered" evidence="3">
    <location>
        <begin position="28"/>
        <end position="61"/>
    </location>
</feature>
<reference evidence="4 5" key="1">
    <citation type="journal article" date="2023" name="Hortic Res">
        <title>Pangenome of water caltrop reveals structural variations and asymmetric subgenome divergence after allopolyploidization.</title>
        <authorList>
            <person name="Zhang X."/>
            <person name="Chen Y."/>
            <person name="Wang L."/>
            <person name="Yuan Y."/>
            <person name="Fang M."/>
            <person name="Shi L."/>
            <person name="Lu R."/>
            <person name="Comes H.P."/>
            <person name="Ma Y."/>
            <person name="Chen Y."/>
            <person name="Huang G."/>
            <person name="Zhou Y."/>
            <person name="Zheng Z."/>
            <person name="Qiu Y."/>
        </authorList>
    </citation>
    <scope>NUCLEOTIDE SEQUENCE [LARGE SCALE GENOMIC DNA]</scope>
    <source>
        <strain evidence="4">F231</strain>
    </source>
</reference>
<organism evidence="4 5">
    <name type="scientific">Trapa natans</name>
    <name type="common">Water chestnut</name>
    <dbReference type="NCBI Taxonomy" id="22666"/>
    <lineage>
        <taxon>Eukaryota</taxon>
        <taxon>Viridiplantae</taxon>
        <taxon>Streptophyta</taxon>
        <taxon>Embryophyta</taxon>
        <taxon>Tracheophyta</taxon>
        <taxon>Spermatophyta</taxon>
        <taxon>Magnoliopsida</taxon>
        <taxon>eudicotyledons</taxon>
        <taxon>Gunneridae</taxon>
        <taxon>Pentapetalae</taxon>
        <taxon>rosids</taxon>
        <taxon>malvids</taxon>
        <taxon>Myrtales</taxon>
        <taxon>Lythraceae</taxon>
        <taxon>Trapa</taxon>
    </lineage>
</organism>
<dbReference type="AlphaFoldDB" id="A0AAN7LCA5"/>
<comment type="caution">
    <text evidence="4">The sequence shown here is derived from an EMBL/GenBank/DDBJ whole genome shotgun (WGS) entry which is preliminary data.</text>
</comment>
<feature type="compositionally biased region" description="Basic residues" evidence="3">
    <location>
        <begin position="121"/>
        <end position="131"/>
    </location>
</feature>
<evidence type="ECO:0000256" key="2">
    <source>
        <dbReference type="ARBA" id="ARBA00023306"/>
    </source>
</evidence>
<dbReference type="GO" id="GO:0032875">
    <property type="term" value="P:regulation of DNA endoreduplication"/>
    <property type="evidence" value="ECO:0007669"/>
    <property type="project" value="InterPro"/>
</dbReference>
<feature type="region of interest" description="Disordered" evidence="3">
    <location>
        <begin position="112"/>
        <end position="131"/>
    </location>
</feature>
<dbReference type="PANTHER" id="PTHR33142:SF13">
    <property type="entry name" value="CYCLIN-DEPENDENT PROTEIN KINASE INHIBITOR SMR1"/>
    <property type="match status" value="1"/>
</dbReference>
<dbReference type="GO" id="GO:0004860">
    <property type="term" value="F:protein kinase inhibitor activity"/>
    <property type="evidence" value="ECO:0007669"/>
    <property type="project" value="UniProtKB-KW"/>
</dbReference>
<evidence type="ECO:0000313" key="5">
    <source>
        <dbReference type="Proteomes" id="UP001346149"/>
    </source>
</evidence>
<protein>
    <recommendedName>
        <fullName evidence="6">Cyclin-dependent protein kinase inhibitor SMR1</fullName>
    </recommendedName>
</protein>
<proteinExistence type="predicted"/>
<feature type="compositionally biased region" description="Polar residues" evidence="3">
    <location>
        <begin position="30"/>
        <end position="42"/>
    </location>
</feature>
<name>A0AAN7LCA5_TRANT</name>
<dbReference type="Proteomes" id="UP001346149">
    <property type="component" value="Unassembled WGS sequence"/>
</dbReference>
<evidence type="ECO:0000256" key="3">
    <source>
        <dbReference type="SAM" id="MobiDB-lite"/>
    </source>
</evidence>
<keyword evidence="5" id="KW-1185">Reference proteome</keyword>
<dbReference type="InterPro" id="IPR040389">
    <property type="entry name" value="SMR"/>
</dbReference>
<dbReference type="PANTHER" id="PTHR33142">
    <property type="entry name" value="CYCLIN-DEPENDENT PROTEIN KINASE INHIBITOR SMR13"/>
    <property type="match status" value="1"/>
</dbReference>
<accession>A0AAN7LCA5</accession>
<gene>
    <name evidence="4" type="ORF">SAY86_007820</name>
</gene>